<dbReference type="AlphaFoldDB" id="A0A4Z1J951"/>
<name>A0A4Z1J951_9HELO</name>
<sequence>MDANITSNIYFSQISSPVLSFFDLPIKIRDDIYQRVLVVPQGIYLFQIYDDSVKTVIPGRPSKWHALLYTNRKMREEASVALYGRNRFVFMDTMGCQSKLLQSFLHSVGPVNASLMSHICVIFPSVKSVKDELGKYALNEDDVNSLEHLRQFTNLTTLETLLYSFNPVCATEANQDAHHSQFVQGACSHVDTQLRITIPTLRKIIIVCHEMVPKSEMVDLMRRYRWTVWRTDKNGMVNGQE</sequence>
<gene>
    <name evidence="1" type="ORF">BELL_1001g00020</name>
</gene>
<organism evidence="1 2">
    <name type="scientific">Botrytis elliptica</name>
    <dbReference type="NCBI Taxonomy" id="278938"/>
    <lineage>
        <taxon>Eukaryota</taxon>
        <taxon>Fungi</taxon>
        <taxon>Dikarya</taxon>
        <taxon>Ascomycota</taxon>
        <taxon>Pezizomycotina</taxon>
        <taxon>Leotiomycetes</taxon>
        <taxon>Helotiales</taxon>
        <taxon>Sclerotiniaceae</taxon>
        <taxon>Botrytis</taxon>
    </lineage>
</organism>
<evidence type="ECO:0000313" key="1">
    <source>
        <dbReference type="EMBL" id="TGO65643.1"/>
    </source>
</evidence>
<dbReference type="EMBL" id="PQXM01000999">
    <property type="protein sequence ID" value="TGO65643.1"/>
    <property type="molecule type" value="Genomic_DNA"/>
</dbReference>
<dbReference type="InterPro" id="IPR038883">
    <property type="entry name" value="AN11006-like"/>
</dbReference>
<protein>
    <submittedName>
        <fullName evidence="1">Uncharacterized protein</fullName>
    </submittedName>
</protein>
<dbReference type="PANTHER" id="PTHR42085">
    <property type="entry name" value="F-BOX DOMAIN-CONTAINING PROTEIN"/>
    <property type="match status" value="1"/>
</dbReference>
<comment type="caution">
    <text evidence="1">The sequence shown here is derived from an EMBL/GenBank/DDBJ whole genome shotgun (WGS) entry which is preliminary data.</text>
</comment>
<accession>A0A4Z1J951</accession>
<evidence type="ECO:0000313" key="2">
    <source>
        <dbReference type="Proteomes" id="UP000297229"/>
    </source>
</evidence>
<dbReference type="Proteomes" id="UP000297229">
    <property type="component" value="Unassembled WGS sequence"/>
</dbReference>
<proteinExistence type="predicted"/>
<keyword evidence="2" id="KW-1185">Reference proteome</keyword>
<reference evidence="1 2" key="1">
    <citation type="submission" date="2017-12" db="EMBL/GenBank/DDBJ databases">
        <title>Comparative genomics of Botrytis spp.</title>
        <authorList>
            <person name="Valero-Jimenez C.A."/>
            <person name="Tapia P."/>
            <person name="Veloso J."/>
            <person name="Silva-Moreno E."/>
            <person name="Staats M."/>
            <person name="Valdes J.H."/>
            <person name="Van Kan J.A.L."/>
        </authorList>
    </citation>
    <scope>NUCLEOTIDE SEQUENCE [LARGE SCALE GENOMIC DNA]</scope>
    <source>
        <strain evidence="1 2">Be9601</strain>
    </source>
</reference>
<dbReference type="PANTHER" id="PTHR42085:SF2">
    <property type="entry name" value="F-BOX DOMAIN-CONTAINING PROTEIN"/>
    <property type="match status" value="1"/>
</dbReference>